<reference evidence="7" key="2">
    <citation type="journal article" date="2021" name="PeerJ">
        <title>Extensive microbial diversity within the chicken gut microbiome revealed by metagenomics and culture.</title>
        <authorList>
            <person name="Gilroy R."/>
            <person name="Ravi A."/>
            <person name="Getino M."/>
            <person name="Pursley I."/>
            <person name="Horton D.L."/>
            <person name="Alikhan N.F."/>
            <person name="Baker D."/>
            <person name="Gharbi K."/>
            <person name="Hall N."/>
            <person name="Watson M."/>
            <person name="Adriaenssens E.M."/>
            <person name="Foster-Nyarko E."/>
            <person name="Jarju S."/>
            <person name="Secka A."/>
            <person name="Antonio M."/>
            <person name="Oren A."/>
            <person name="Chaudhuri R.R."/>
            <person name="La Ragione R."/>
            <person name="Hildebrand F."/>
            <person name="Pallen M.J."/>
        </authorList>
    </citation>
    <scope>NUCLEOTIDE SEQUENCE</scope>
    <source>
        <strain evidence="7">B3-1481</strain>
    </source>
</reference>
<comment type="caution">
    <text evidence="7">The sequence shown here is derived from an EMBL/GenBank/DDBJ whole genome shotgun (WGS) entry which is preliminary data.</text>
</comment>
<dbReference type="AlphaFoldDB" id="A0A9D9NPC8"/>
<dbReference type="SUPFAM" id="SSF48013">
    <property type="entry name" value="NusB-like"/>
    <property type="match status" value="1"/>
</dbReference>
<evidence type="ECO:0000256" key="4">
    <source>
        <dbReference type="ARBA" id="ARBA00023015"/>
    </source>
</evidence>
<accession>A0A9D9NPC8</accession>
<feature type="domain" description="NusB/RsmB/TIM44" evidence="6">
    <location>
        <begin position="204"/>
        <end position="294"/>
    </location>
</feature>
<dbReference type="GO" id="GO:0006353">
    <property type="term" value="P:DNA-templated transcription termination"/>
    <property type="evidence" value="ECO:0007669"/>
    <property type="project" value="InterPro"/>
</dbReference>
<dbReference type="PANTHER" id="PTHR11078">
    <property type="entry name" value="N UTILIZATION SUBSTANCE PROTEIN B-RELATED"/>
    <property type="match status" value="1"/>
</dbReference>
<proteinExistence type="inferred from homology"/>
<dbReference type="GO" id="GO:0005829">
    <property type="term" value="C:cytosol"/>
    <property type="evidence" value="ECO:0007669"/>
    <property type="project" value="TreeGrafter"/>
</dbReference>
<evidence type="ECO:0000259" key="6">
    <source>
        <dbReference type="Pfam" id="PF01029"/>
    </source>
</evidence>
<dbReference type="GO" id="GO:0031564">
    <property type="term" value="P:transcription antitermination"/>
    <property type="evidence" value="ECO:0007669"/>
    <property type="project" value="UniProtKB-KW"/>
</dbReference>
<sequence length="298" mass="34526">MKLFKAVYCYAENQGMTLKEVEALMETSCEAARDLYLFLLSLVGPLTAEARSRIEAARSKFRPTEEELNPNLRFVENGITPLLTQDPDFTKIISKKKFSWEQYDVFLRHLYERIRDRKYFKEYMEKEESGLEDDARLWSRIYERELEDDPELEDILEDMSIYWNDDLGYAASWCRKTMASLAAGERWSLPPLYRSDAADGRGLDSDKLFVYKILRAAYTNFAAYFDRIAELTPKWNRDRICTTDLALIVCGMAESEAHPGTSAKIIINEYVEIAKGYSTPESSSFVNGLLDKLINKHE</sequence>
<dbReference type="Proteomes" id="UP000823769">
    <property type="component" value="Unassembled WGS sequence"/>
</dbReference>
<evidence type="ECO:0000313" key="8">
    <source>
        <dbReference type="Proteomes" id="UP000823769"/>
    </source>
</evidence>
<evidence type="ECO:0000256" key="5">
    <source>
        <dbReference type="ARBA" id="ARBA00023163"/>
    </source>
</evidence>
<protein>
    <recommendedName>
        <fullName evidence="6">NusB/RsmB/TIM44 domain-containing protein</fullName>
    </recommendedName>
</protein>
<comment type="similarity">
    <text evidence="1">Belongs to the NusB family.</text>
</comment>
<keyword evidence="3" id="KW-0694">RNA-binding</keyword>
<organism evidence="7 8">
    <name type="scientific">Candidatus Cryptobacteroides avistercoris</name>
    <dbReference type="NCBI Taxonomy" id="2840758"/>
    <lineage>
        <taxon>Bacteria</taxon>
        <taxon>Pseudomonadati</taxon>
        <taxon>Bacteroidota</taxon>
        <taxon>Bacteroidia</taxon>
        <taxon>Bacteroidales</taxon>
        <taxon>Candidatus Cryptobacteroides</taxon>
    </lineage>
</organism>
<dbReference type="InterPro" id="IPR011605">
    <property type="entry name" value="NusB_fam"/>
</dbReference>
<dbReference type="InterPro" id="IPR006027">
    <property type="entry name" value="NusB_RsmB_TIM44"/>
</dbReference>
<reference evidence="7" key="1">
    <citation type="submission" date="2020-10" db="EMBL/GenBank/DDBJ databases">
        <authorList>
            <person name="Gilroy R."/>
        </authorList>
    </citation>
    <scope>NUCLEOTIDE SEQUENCE</scope>
    <source>
        <strain evidence="7">B3-1481</strain>
    </source>
</reference>
<dbReference type="EMBL" id="JADILW010000110">
    <property type="protein sequence ID" value="MBO8480887.1"/>
    <property type="molecule type" value="Genomic_DNA"/>
</dbReference>
<gene>
    <name evidence="7" type="ORF">IAB76_07290</name>
</gene>
<dbReference type="Pfam" id="PF01029">
    <property type="entry name" value="NusB"/>
    <property type="match status" value="1"/>
</dbReference>
<dbReference type="PANTHER" id="PTHR11078:SF3">
    <property type="entry name" value="ANTITERMINATION NUSB DOMAIN-CONTAINING PROTEIN"/>
    <property type="match status" value="1"/>
</dbReference>
<keyword evidence="4" id="KW-0805">Transcription regulation</keyword>
<dbReference type="GO" id="GO:0003723">
    <property type="term" value="F:RNA binding"/>
    <property type="evidence" value="ECO:0007669"/>
    <property type="project" value="UniProtKB-KW"/>
</dbReference>
<dbReference type="InterPro" id="IPR035926">
    <property type="entry name" value="NusB-like_sf"/>
</dbReference>
<evidence type="ECO:0000256" key="1">
    <source>
        <dbReference type="ARBA" id="ARBA00005952"/>
    </source>
</evidence>
<evidence type="ECO:0000313" key="7">
    <source>
        <dbReference type="EMBL" id="MBO8480887.1"/>
    </source>
</evidence>
<evidence type="ECO:0000256" key="3">
    <source>
        <dbReference type="ARBA" id="ARBA00022884"/>
    </source>
</evidence>
<evidence type="ECO:0000256" key="2">
    <source>
        <dbReference type="ARBA" id="ARBA00022814"/>
    </source>
</evidence>
<keyword evidence="5" id="KW-0804">Transcription</keyword>
<dbReference type="Gene3D" id="1.10.940.10">
    <property type="entry name" value="NusB-like"/>
    <property type="match status" value="1"/>
</dbReference>
<keyword evidence="2" id="KW-0889">Transcription antitermination</keyword>
<name>A0A9D9NPC8_9BACT</name>